<accession>A0A6N7RJ03</accession>
<evidence type="ECO:0000313" key="1">
    <source>
        <dbReference type="EMBL" id="MRX81094.1"/>
    </source>
</evidence>
<proteinExistence type="predicted"/>
<dbReference type="Proteomes" id="UP000438093">
    <property type="component" value="Unassembled WGS sequence"/>
</dbReference>
<name>A0A6N7RJ03_9ACTN</name>
<dbReference type="RefSeq" id="WP_154332001.1">
    <property type="nucleotide sequence ID" value="NZ_VTFY01000001.1"/>
</dbReference>
<protein>
    <recommendedName>
        <fullName evidence="3">Leucine-rich repeat domain-containing protein</fullName>
    </recommendedName>
</protein>
<keyword evidence="2" id="KW-1185">Reference proteome</keyword>
<evidence type="ECO:0008006" key="3">
    <source>
        <dbReference type="Google" id="ProtNLM"/>
    </source>
</evidence>
<organism evidence="1 2">
    <name type="scientific">Eggerthella guodeyinii</name>
    <dbReference type="NCBI Taxonomy" id="2690837"/>
    <lineage>
        <taxon>Bacteria</taxon>
        <taxon>Bacillati</taxon>
        <taxon>Actinomycetota</taxon>
        <taxon>Coriobacteriia</taxon>
        <taxon>Eggerthellales</taxon>
        <taxon>Eggerthellaceae</taxon>
        <taxon>Eggerthella</taxon>
    </lineage>
</organism>
<dbReference type="AlphaFoldDB" id="A0A6N7RJ03"/>
<dbReference type="EMBL" id="VTFY01000001">
    <property type="protein sequence ID" value="MRX81094.1"/>
    <property type="molecule type" value="Genomic_DNA"/>
</dbReference>
<comment type="caution">
    <text evidence="1">The sequence shown here is derived from an EMBL/GenBank/DDBJ whole genome shotgun (WGS) entry which is preliminary data.</text>
</comment>
<evidence type="ECO:0000313" key="2">
    <source>
        <dbReference type="Proteomes" id="UP000438093"/>
    </source>
</evidence>
<gene>
    <name evidence="1" type="ORF">GJG86_01065</name>
</gene>
<reference evidence="2" key="1">
    <citation type="submission" date="2019-08" db="EMBL/GenBank/DDBJ databases">
        <title>Arthrobacter sp. nov., isolated from plateau pika and Tibetan wild ass.</title>
        <authorList>
            <person name="Ge Y."/>
        </authorList>
    </citation>
    <scope>NUCLEOTIDE SEQUENCE [LARGE SCALE GENOMIC DNA]</scope>
    <source>
        <strain evidence="2">HF-4214</strain>
    </source>
</reference>
<sequence>MASVREMRTFNACTSLASLDMRGFSPTALEVLAFTFGGCSALTTILVDASWVLPSGCGDGMTFYGCTNLVGGNGTVYSTSRTNYDRMVIDGSMGSWDI</sequence>